<protein>
    <submittedName>
        <fullName evidence="1">Uncharacterized protein</fullName>
    </submittedName>
</protein>
<organism evidence="1">
    <name type="scientific">viral metagenome</name>
    <dbReference type="NCBI Taxonomy" id="1070528"/>
    <lineage>
        <taxon>unclassified sequences</taxon>
        <taxon>metagenomes</taxon>
        <taxon>organismal metagenomes</taxon>
    </lineage>
</organism>
<gene>
    <name evidence="1" type="ORF">MM415B00565_0038</name>
</gene>
<name>A0A6M3J2U8_9ZZZZ</name>
<proteinExistence type="predicted"/>
<dbReference type="EMBL" id="MT141509">
    <property type="protein sequence ID" value="QJA63954.1"/>
    <property type="molecule type" value="Genomic_DNA"/>
</dbReference>
<sequence length="61" mass="7177">MKLQTWANKHCKIKNPYLIFIKGSESIVVGQIKVPIEEFWGYMSEWLKDEFGINVKFDLGE</sequence>
<evidence type="ECO:0000313" key="1">
    <source>
        <dbReference type="EMBL" id="QJA63954.1"/>
    </source>
</evidence>
<accession>A0A6M3J2U8</accession>
<reference evidence="1" key="1">
    <citation type="submission" date="2020-03" db="EMBL/GenBank/DDBJ databases">
        <title>The deep terrestrial virosphere.</title>
        <authorList>
            <person name="Holmfeldt K."/>
            <person name="Nilsson E."/>
            <person name="Simone D."/>
            <person name="Lopez-Fernandez M."/>
            <person name="Wu X."/>
            <person name="de Brujin I."/>
            <person name="Lundin D."/>
            <person name="Andersson A."/>
            <person name="Bertilsson S."/>
            <person name="Dopson M."/>
        </authorList>
    </citation>
    <scope>NUCLEOTIDE SEQUENCE</scope>
    <source>
        <strain evidence="1">MM415B00565</strain>
    </source>
</reference>
<dbReference type="AlphaFoldDB" id="A0A6M3J2U8"/>